<gene>
    <name evidence="1" type="ORF">HMPREF9420_0968</name>
</gene>
<dbReference type="HOGENOM" id="CLU_3294482_0_0_10"/>
<dbReference type="Proteomes" id="UP000003874">
    <property type="component" value="Unassembled WGS sequence"/>
</dbReference>
<accession>E6MNA0</accession>
<organism evidence="1 2">
    <name type="scientific">Segatella salivae DSM 15606</name>
    <dbReference type="NCBI Taxonomy" id="888832"/>
    <lineage>
        <taxon>Bacteria</taxon>
        <taxon>Pseudomonadati</taxon>
        <taxon>Bacteroidota</taxon>
        <taxon>Bacteroidia</taxon>
        <taxon>Bacteroidales</taxon>
        <taxon>Prevotellaceae</taxon>
        <taxon>Segatella</taxon>
    </lineage>
</organism>
<proteinExistence type="predicted"/>
<dbReference type="EMBL" id="AEQO01000105">
    <property type="protein sequence ID" value="EFV04892.1"/>
    <property type="molecule type" value="Genomic_DNA"/>
</dbReference>
<reference evidence="1 2" key="1">
    <citation type="submission" date="2010-12" db="EMBL/GenBank/DDBJ databases">
        <authorList>
            <person name="Muzny D."/>
            <person name="Qin X."/>
            <person name="Deng J."/>
            <person name="Jiang H."/>
            <person name="Liu Y."/>
            <person name="Qu J."/>
            <person name="Song X.-Z."/>
            <person name="Zhang L."/>
            <person name="Thornton R."/>
            <person name="Coyle M."/>
            <person name="Francisco L."/>
            <person name="Jackson L."/>
            <person name="Javaid M."/>
            <person name="Korchina V."/>
            <person name="Kovar C."/>
            <person name="Mata R."/>
            <person name="Mathew T."/>
            <person name="Ngo R."/>
            <person name="Nguyen L."/>
            <person name="Nguyen N."/>
            <person name="Okwuonu G."/>
            <person name="Ongeri F."/>
            <person name="Pham C."/>
            <person name="Simmons D."/>
            <person name="Wilczek-Boney K."/>
            <person name="Hale W."/>
            <person name="Jakkamsetti A."/>
            <person name="Pham P."/>
            <person name="Ruth R."/>
            <person name="San Lucas F."/>
            <person name="Warren J."/>
            <person name="Zhang J."/>
            <person name="Zhao Z."/>
            <person name="Zhou C."/>
            <person name="Zhu D."/>
            <person name="Lee S."/>
            <person name="Bess C."/>
            <person name="Blankenburg K."/>
            <person name="Forbes L."/>
            <person name="Fu Q."/>
            <person name="Gubbala S."/>
            <person name="Hirani K."/>
            <person name="Jayaseelan J.C."/>
            <person name="Lara F."/>
            <person name="Munidasa M."/>
            <person name="Palculict T."/>
            <person name="Patil S."/>
            <person name="Pu L.-L."/>
            <person name="Saada N."/>
            <person name="Tang L."/>
            <person name="Weissenberger G."/>
            <person name="Zhu Y."/>
            <person name="Hemphill L."/>
            <person name="Shang Y."/>
            <person name="Youmans B."/>
            <person name="Ayvaz T."/>
            <person name="Ross M."/>
            <person name="Santibanez J."/>
            <person name="Aqrawi P."/>
            <person name="Gross S."/>
            <person name="Joshi V."/>
            <person name="Fowler G."/>
            <person name="Nazareth L."/>
            <person name="Reid J."/>
            <person name="Worley K."/>
            <person name="Petrosino J."/>
            <person name="Highlander S."/>
            <person name="Gibbs R."/>
        </authorList>
    </citation>
    <scope>NUCLEOTIDE SEQUENCE [LARGE SCALE GENOMIC DNA]</scope>
    <source>
        <strain evidence="1 2">DSM 15606</strain>
    </source>
</reference>
<dbReference type="AlphaFoldDB" id="E6MNA0"/>
<comment type="caution">
    <text evidence="1">The sequence shown here is derived from an EMBL/GenBank/DDBJ whole genome shotgun (WGS) entry which is preliminary data.</text>
</comment>
<sequence>MSKIAGDCLVVCFILLYILIFQVSFCLLVNLKYCIFAGVE</sequence>
<evidence type="ECO:0000313" key="1">
    <source>
        <dbReference type="EMBL" id="EFV04892.1"/>
    </source>
</evidence>
<name>E6MNA0_9BACT</name>
<protein>
    <submittedName>
        <fullName evidence="1">Uncharacterized protein</fullName>
    </submittedName>
</protein>
<dbReference type="STRING" id="888832.HMPREF9420_0968"/>
<evidence type="ECO:0000313" key="2">
    <source>
        <dbReference type="Proteomes" id="UP000003874"/>
    </source>
</evidence>
<keyword evidence="2" id="KW-1185">Reference proteome</keyword>